<keyword evidence="1" id="KW-0472">Membrane</keyword>
<feature type="transmembrane region" description="Helical" evidence="1">
    <location>
        <begin position="541"/>
        <end position="560"/>
    </location>
</feature>
<keyword evidence="3" id="KW-1185">Reference proteome</keyword>
<dbReference type="Proteomes" id="UP000494040">
    <property type="component" value="Unassembled WGS sequence"/>
</dbReference>
<feature type="transmembrane region" description="Helical" evidence="1">
    <location>
        <begin position="284"/>
        <end position="303"/>
    </location>
</feature>
<sequence>MGYAYCDNKLLKYDEACLTVNNFQTNIIKLSNVSLECYECLPQLFQHIVPTSSKSIIYSTRHPTVFSLIGKNINFNTIFTFEQHGHYGLNVSKNVDYYVITPPPENVYKPLWSAGILLLVIFLLYVIGACKSFYSRLYSMIVRPSVIIRDAENDLGVSRMFDSTPLISTSSIPESSNRRNASVDTFRGITIVLMLFVNYGGGKYWIFQHAEWNGMTIADLIFPWFAWIMGVSIVLSISSQLRRTVPRSAIFSKVLLRSLLLIVIGLALNSFNNNNVNKLRFPGVLQRLGLSYFIVASLETMFLQAQNYNLTSRLSHINDIINGWVQWVFIMTLVGIHSYITFNVEVPNCPKGYLGPGGLHDNKIAMNCTGGVAGYIDRMLFGTQHLYQHPTLAKVYFTHQPFDPEGLLGTLNMAFTVFLGTIAGKILLYFGNQITGPPVRWMALSALCGSFALILSNASKEGGVIPINKNLWSLSFVFATSCLAFFTLCILYMIVDYFKNWNGSPFIQAGKNSILLYIGSEVTKRSIPWNWTPISMLDHSAILYMNIWSTALWILIAIFLNNNNIYLTI</sequence>
<feature type="transmembrane region" description="Helical" evidence="1">
    <location>
        <begin position="407"/>
        <end position="429"/>
    </location>
</feature>
<feature type="transmembrane region" description="Helical" evidence="1">
    <location>
        <begin position="254"/>
        <end position="272"/>
    </location>
</feature>
<proteinExistence type="predicted"/>
<feature type="transmembrane region" description="Helical" evidence="1">
    <location>
        <begin position="185"/>
        <end position="201"/>
    </location>
</feature>
<dbReference type="OMA" id="SKQCSIN"/>
<feature type="transmembrane region" description="Helical" evidence="1">
    <location>
        <begin position="324"/>
        <end position="342"/>
    </location>
</feature>
<evidence type="ECO:0000256" key="1">
    <source>
        <dbReference type="SAM" id="Phobius"/>
    </source>
</evidence>
<organism evidence="2 3">
    <name type="scientific">Cimex lectularius</name>
    <name type="common">Bed bug</name>
    <name type="synonym">Acanthia lectularia</name>
    <dbReference type="NCBI Taxonomy" id="79782"/>
    <lineage>
        <taxon>Eukaryota</taxon>
        <taxon>Metazoa</taxon>
        <taxon>Ecdysozoa</taxon>
        <taxon>Arthropoda</taxon>
        <taxon>Hexapoda</taxon>
        <taxon>Insecta</taxon>
        <taxon>Pterygota</taxon>
        <taxon>Neoptera</taxon>
        <taxon>Paraneoptera</taxon>
        <taxon>Hemiptera</taxon>
        <taxon>Heteroptera</taxon>
        <taxon>Panheteroptera</taxon>
        <taxon>Cimicomorpha</taxon>
        <taxon>Cimicidae</taxon>
        <taxon>Cimex</taxon>
    </lineage>
</organism>
<dbReference type="EnsemblMetazoa" id="XM_014389393.2">
    <property type="protein sequence ID" value="XP_014244879.1"/>
    <property type="gene ID" value="LOC106664032"/>
</dbReference>
<feature type="transmembrane region" description="Helical" evidence="1">
    <location>
        <begin position="471"/>
        <end position="495"/>
    </location>
</feature>
<evidence type="ECO:0000313" key="2">
    <source>
        <dbReference type="EnsemblMetazoa" id="XP_014244879.1"/>
    </source>
</evidence>
<keyword evidence="1" id="KW-1133">Transmembrane helix</keyword>
<dbReference type="PANTHER" id="PTHR31061:SF24">
    <property type="entry name" value="LD22376P"/>
    <property type="match status" value="1"/>
</dbReference>
<name>A0A8I6RGE8_CIMLE</name>
<dbReference type="AlphaFoldDB" id="A0A8I6RGE8"/>
<dbReference type="KEGG" id="clec:106664032"/>
<evidence type="ECO:0008006" key="4">
    <source>
        <dbReference type="Google" id="ProtNLM"/>
    </source>
</evidence>
<feature type="transmembrane region" description="Helical" evidence="1">
    <location>
        <begin position="221"/>
        <end position="242"/>
    </location>
</feature>
<dbReference type="PANTHER" id="PTHR31061">
    <property type="entry name" value="LD22376P"/>
    <property type="match status" value="1"/>
</dbReference>
<protein>
    <recommendedName>
        <fullName evidence="4">Heparan-alpha-glucosaminide N-acetyltransferase</fullName>
    </recommendedName>
</protein>
<feature type="transmembrane region" description="Helical" evidence="1">
    <location>
        <begin position="111"/>
        <end position="134"/>
    </location>
</feature>
<dbReference type="RefSeq" id="XP_014244879.1">
    <property type="nucleotide sequence ID" value="XM_014389393.2"/>
</dbReference>
<dbReference type="OrthoDB" id="2149840at2759"/>
<reference evidence="2" key="1">
    <citation type="submission" date="2022-01" db="UniProtKB">
        <authorList>
            <consortium name="EnsemblMetazoa"/>
        </authorList>
    </citation>
    <scope>IDENTIFICATION</scope>
</reference>
<keyword evidence="1" id="KW-0812">Transmembrane</keyword>
<evidence type="ECO:0000313" key="3">
    <source>
        <dbReference type="Proteomes" id="UP000494040"/>
    </source>
</evidence>
<dbReference type="GeneID" id="106664032"/>
<feature type="transmembrane region" description="Helical" evidence="1">
    <location>
        <begin position="441"/>
        <end position="459"/>
    </location>
</feature>
<accession>A0A8I6RGE8</accession>